<dbReference type="InterPro" id="IPR018060">
    <property type="entry name" value="HTH_AraC"/>
</dbReference>
<dbReference type="PROSITE" id="PS01124">
    <property type="entry name" value="HTH_ARAC_FAMILY_2"/>
    <property type="match status" value="1"/>
</dbReference>
<evidence type="ECO:0000256" key="2">
    <source>
        <dbReference type="ARBA" id="ARBA00023125"/>
    </source>
</evidence>
<dbReference type="SUPFAM" id="SSF46689">
    <property type="entry name" value="Homeodomain-like"/>
    <property type="match status" value="2"/>
</dbReference>
<keyword evidence="3" id="KW-0804">Transcription</keyword>
<dbReference type="InterPro" id="IPR054015">
    <property type="entry name" value="ExsA-like_N"/>
</dbReference>
<evidence type="ECO:0000256" key="3">
    <source>
        <dbReference type="ARBA" id="ARBA00023163"/>
    </source>
</evidence>
<keyword evidence="1" id="KW-0805">Transcription regulation</keyword>
<dbReference type="PROSITE" id="PS00041">
    <property type="entry name" value="HTH_ARAC_FAMILY_1"/>
    <property type="match status" value="1"/>
</dbReference>
<proteinExistence type="predicted"/>
<dbReference type="InterPro" id="IPR020449">
    <property type="entry name" value="Tscrpt_reg_AraC-type_HTH"/>
</dbReference>
<gene>
    <name evidence="5" type="ORF">HNQ88_000718</name>
</gene>
<dbReference type="Pfam" id="PF12833">
    <property type="entry name" value="HTH_18"/>
    <property type="match status" value="1"/>
</dbReference>
<comment type="caution">
    <text evidence="5">The sequence shown here is derived from an EMBL/GenBank/DDBJ whole genome shotgun (WGS) entry which is preliminary data.</text>
</comment>
<keyword evidence="2 5" id="KW-0238">DNA-binding</keyword>
<dbReference type="Proteomes" id="UP001185092">
    <property type="component" value="Unassembled WGS sequence"/>
</dbReference>
<organism evidence="5 6">
    <name type="scientific">Aureibacter tunicatorum</name>
    <dbReference type="NCBI Taxonomy" id="866807"/>
    <lineage>
        <taxon>Bacteria</taxon>
        <taxon>Pseudomonadati</taxon>
        <taxon>Bacteroidota</taxon>
        <taxon>Cytophagia</taxon>
        <taxon>Cytophagales</taxon>
        <taxon>Persicobacteraceae</taxon>
        <taxon>Aureibacter</taxon>
    </lineage>
</organism>
<accession>A0AAE3XJV4</accession>
<evidence type="ECO:0000256" key="1">
    <source>
        <dbReference type="ARBA" id="ARBA00023015"/>
    </source>
</evidence>
<dbReference type="PANTHER" id="PTHR43280">
    <property type="entry name" value="ARAC-FAMILY TRANSCRIPTIONAL REGULATOR"/>
    <property type="match status" value="1"/>
</dbReference>
<evidence type="ECO:0000259" key="4">
    <source>
        <dbReference type="PROSITE" id="PS01124"/>
    </source>
</evidence>
<evidence type="ECO:0000313" key="6">
    <source>
        <dbReference type="Proteomes" id="UP001185092"/>
    </source>
</evidence>
<dbReference type="Gene3D" id="1.10.10.60">
    <property type="entry name" value="Homeodomain-like"/>
    <property type="match status" value="2"/>
</dbReference>
<sequence>MIIYRKEFKLYDKSVLGGVVLKPPFTASASLEGEARVVFVLKGKSKFYSPVGSFELSEGDVVIMKCENFINRWQVNGDDEDAEVMIMQLYPDVLNKVYDNRLPEVLKTAGKLTSQALMKVDSGLLVKEFFNGLRVCIEHDHVINEEFLKLKIQELILLLTAEDASGDVRQILGELFLSREYEFRDIIHTHIYEDLRLEDLAFFAGMSLSTFKRKFRSVFGDSPAQYIKSKRLSEAKRLLDITNRRVSEIAFDCGFNDISYFSKSFSAEYGYPPSEYRKSMV</sequence>
<feature type="domain" description="HTH araC/xylS-type" evidence="4">
    <location>
        <begin position="181"/>
        <end position="279"/>
    </location>
</feature>
<dbReference type="PANTHER" id="PTHR43280:SF28">
    <property type="entry name" value="HTH-TYPE TRANSCRIPTIONAL ACTIVATOR RHAS"/>
    <property type="match status" value="1"/>
</dbReference>
<keyword evidence="6" id="KW-1185">Reference proteome</keyword>
<name>A0AAE3XJV4_9BACT</name>
<dbReference type="GO" id="GO:0003700">
    <property type="term" value="F:DNA-binding transcription factor activity"/>
    <property type="evidence" value="ECO:0007669"/>
    <property type="project" value="InterPro"/>
</dbReference>
<dbReference type="SMART" id="SM00342">
    <property type="entry name" value="HTH_ARAC"/>
    <property type="match status" value="1"/>
</dbReference>
<reference evidence="5" key="1">
    <citation type="submission" date="2023-07" db="EMBL/GenBank/DDBJ databases">
        <title>Genomic Encyclopedia of Type Strains, Phase IV (KMG-IV): sequencing the most valuable type-strain genomes for metagenomic binning, comparative biology and taxonomic classification.</title>
        <authorList>
            <person name="Goeker M."/>
        </authorList>
    </citation>
    <scope>NUCLEOTIDE SEQUENCE</scope>
    <source>
        <strain evidence="5">DSM 26174</strain>
    </source>
</reference>
<dbReference type="InterPro" id="IPR018062">
    <property type="entry name" value="HTH_AraC-typ_CS"/>
</dbReference>
<dbReference type="PRINTS" id="PR00032">
    <property type="entry name" value="HTHARAC"/>
</dbReference>
<protein>
    <submittedName>
        <fullName evidence="5">AraC-like DNA-binding protein</fullName>
    </submittedName>
</protein>
<dbReference type="Pfam" id="PF22200">
    <property type="entry name" value="ExsA_N"/>
    <property type="match status" value="1"/>
</dbReference>
<dbReference type="GO" id="GO:0043565">
    <property type="term" value="F:sequence-specific DNA binding"/>
    <property type="evidence" value="ECO:0007669"/>
    <property type="project" value="InterPro"/>
</dbReference>
<dbReference type="InterPro" id="IPR009057">
    <property type="entry name" value="Homeodomain-like_sf"/>
</dbReference>
<dbReference type="AlphaFoldDB" id="A0AAE3XJV4"/>
<dbReference type="EMBL" id="JAVDQD010000001">
    <property type="protein sequence ID" value="MDR6237742.1"/>
    <property type="molecule type" value="Genomic_DNA"/>
</dbReference>
<dbReference type="RefSeq" id="WP_309937211.1">
    <property type="nucleotide sequence ID" value="NZ_AP025305.1"/>
</dbReference>
<evidence type="ECO:0000313" key="5">
    <source>
        <dbReference type="EMBL" id="MDR6237742.1"/>
    </source>
</evidence>